<evidence type="ECO:0000313" key="2">
    <source>
        <dbReference type="EMBL" id="SDW38894.1"/>
    </source>
</evidence>
<gene>
    <name evidence="1" type="ORF">Heshes_14450</name>
    <name evidence="2" type="ORF">SAMN04489725_10577</name>
</gene>
<reference evidence="1" key="3">
    <citation type="submission" date="2023-02" db="EMBL/GenBank/DDBJ databases">
        <title>Proposal of a novel subspecies: Alicyclobacillus hesperidum subspecies aegle.</title>
        <authorList>
            <person name="Goto K."/>
            <person name="Fujii T."/>
            <person name="Yasui K."/>
            <person name="Mochida K."/>
            <person name="Kato-Tanaka Y."/>
            <person name="Morohoshi S."/>
            <person name="An S.Y."/>
            <person name="Kasai H."/>
            <person name="Yokota A."/>
        </authorList>
    </citation>
    <scope>NUCLEOTIDE SEQUENCE</scope>
    <source>
        <strain evidence="1">DSM 12766</strain>
    </source>
</reference>
<dbReference type="STRING" id="89784.SAMN04489725_10577"/>
<sequence length="151" mass="15833">MDWQQLWKQKWLLFVAAVGVLMLVVGSMVQAHPANTSSALPVSTSTSFTNALSPANSSDPLPAAPIERHYDDELDAILAKIQGVRAVNVMVVLTNQGNLAGSGSTGVGVAGVLVTVAADNFFTAKTEIVDAITNVLDVPAYKISVEPQKGD</sequence>
<dbReference type="Proteomes" id="UP001157137">
    <property type="component" value="Unassembled WGS sequence"/>
</dbReference>
<dbReference type="RefSeq" id="WP_006446653.1">
    <property type="nucleotide sequence ID" value="NZ_BSRA01000007.1"/>
</dbReference>
<name>A0A1H2T6M5_9BACL</name>
<evidence type="ECO:0000313" key="3">
    <source>
        <dbReference type="Proteomes" id="UP000182589"/>
    </source>
</evidence>
<reference evidence="3" key="2">
    <citation type="submission" date="2016-10" db="EMBL/GenBank/DDBJ databases">
        <authorList>
            <person name="Varghese N."/>
        </authorList>
    </citation>
    <scope>NUCLEOTIDE SEQUENCE [LARGE SCALE GENOMIC DNA]</scope>
    <source>
        <strain evidence="3">DSM 12489</strain>
    </source>
</reference>
<keyword evidence="3" id="KW-1185">Reference proteome</keyword>
<accession>A0A1H2T6M5</accession>
<dbReference type="EMBL" id="FNOJ01000005">
    <property type="protein sequence ID" value="SDW38894.1"/>
    <property type="molecule type" value="Genomic_DNA"/>
</dbReference>
<reference evidence="2" key="1">
    <citation type="submission" date="2016-10" db="EMBL/GenBank/DDBJ databases">
        <authorList>
            <person name="de Groot N.N."/>
        </authorList>
    </citation>
    <scope>NUCLEOTIDE SEQUENCE [LARGE SCALE GENOMIC DNA]</scope>
    <source>
        <strain evidence="2">DSM 12489</strain>
    </source>
</reference>
<dbReference type="AlphaFoldDB" id="A0A1H2T6M5"/>
<dbReference type="EMBL" id="BSRA01000007">
    <property type="protein sequence ID" value="GLV13761.1"/>
    <property type="molecule type" value="Genomic_DNA"/>
</dbReference>
<organism evidence="2 3">
    <name type="scientific">Alicyclobacillus hesperidum</name>
    <dbReference type="NCBI Taxonomy" id="89784"/>
    <lineage>
        <taxon>Bacteria</taxon>
        <taxon>Bacillati</taxon>
        <taxon>Bacillota</taxon>
        <taxon>Bacilli</taxon>
        <taxon>Bacillales</taxon>
        <taxon>Alicyclobacillaceae</taxon>
        <taxon>Alicyclobacillus</taxon>
    </lineage>
</organism>
<protein>
    <submittedName>
        <fullName evidence="2">Stage III sporulation protein AG</fullName>
    </submittedName>
</protein>
<evidence type="ECO:0000313" key="1">
    <source>
        <dbReference type="EMBL" id="GLV13761.1"/>
    </source>
</evidence>
<dbReference type="Proteomes" id="UP000182589">
    <property type="component" value="Unassembled WGS sequence"/>
</dbReference>
<proteinExistence type="predicted"/>